<dbReference type="STRING" id="913774.A0A0C3I155"/>
<accession>A0A0C3I155</accession>
<name>A0A0C3I155_OIDMZ</name>
<dbReference type="EMBL" id="KN832870">
    <property type="protein sequence ID" value="KIN08825.1"/>
    <property type="molecule type" value="Genomic_DNA"/>
</dbReference>
<keyword evidence="3" id="KW-1185">Reference proteome</keyword>
<reference evidence="3" key="2">
    <citation type="submission" date="2015-01" db="EMBL/GenBank/DDBJ databases">
        <title>Evolutionary Origins and Diversification of the Mycorrhizal Mutualists.</title>
        <authorList>
            <consortium name="DOE Joint Genome Institute"/>
            <consortium name="Mycorrhizal Genomics Consortium"/>
            <person name="Kohler A."/>
            <person name="Kuo A."/>
            <person name="Nagy L.G."/>
            <person name="Floudas D."/>
            <person name="Copeland A."/>
            <person name="Barry K.W."/>
            <person name="Cichocki N."/>
            <person name="Veneault-Fourrey C."/>
            <person name="LaButti K."/>
            <person name="Lindquist E.A."/>
            <person name="Lipzen A."/>
            <person name="Lundell T."/>
            <person name="Morin E."/>
            <person name="Murat C."/>
            <person name="Riley R."/>
            <person name="Ohm R."/>
            <person name="Sun H."/>
            <person name="Tunlid A."/>
            <person name="Henrissat B."/>
            <person name="Grigoriev I.V."/>
            <person name="Hibbett D.S."/>
            <person name="Martin F."/>
        </authorList>
    </citation>
    <scope>NUCLEOTIDE SEQUENCE [LARGE SCALE GENOMIC DNA]</scope>
    <source>
        <strain evidence="3">Zn</strain>
    </source>
</reference>
<sequence length="203" mass="23622">MLPRLMVGLPSFRRYAKVFFLFLCWAVAFHGGIFTYLEELDNTYVTSILTFCASWIRSYDFILHPLLVYVSLQIWRVIWSRTYREFISRLMFILILVVMSLTSFPVAWGVIKWFYCALDKLYETRAGRTGICLGECWKVWTELALFAAVFISAAFGWDLDGGYYRQAVDKAIEKRKQEKEAEKAAKAEIESLTVAEEGVREKV</sequence>
<organism evidence="2 3">
    <name type="scientific">Oidiodendron maius (strain Zn)</name>
    <dbReference type="NCBI Taxonomy" id="913774"/>
    <lineage>
        <taxon>Eukaryota</taxon>
        <taxon>Fungi</taxon>
        <taxon>Dikarya</taxon>
        <taxon>Ascomycota</taxon>
        <taxon>Pezizomycotina</taxon>
        <taxon>Leotiomycetes</taxon>
        <taxon>Leotiomycetes incertae sedis</taxon>
        <taxon>Myxotrichaceae</taxon>
        <taxon>Oidiodendron</taxon>
    </lineage>
</organism>
<dbReference type="AlphaFoldDB" id="A0A0C3I155"/>
<evidence type="ECO:0000256" key="1">
    <source>
        <dbReference type="SAM" id="Phobius"/>
    </source>
</evidence>
<protein>
    <submittedName>
        <fullName evidence="2">Uncharacterized protein</fullName>
    </submittedName>
</protein>
<dbReference type="HOGENOM" id="CLU_1349301_0_0_1"/>
<keyword evidence="1" id="KW-0472">Membrane</keyword>
<evidence type="ECO:0000313" key="3">
    <source>
        <dbReference type="Proteomes" id="UP000054321"/>
    </source>
</evidence>
<gene>
    <name evidence="2" type="ORF">OIDMADRAFT_16768</name>
</gene>
<reference evidence="2 3" key="1">
    <citation type="submission" date="2014-04" db="EMBL/GenBank/DDBJ databases">
        <authorList>
            <consortium name="DOE Joint Genome Institute"/>
            <person name="Kuo A."/>
            <person name="Martino E."/>
            <person name="Perotto S."/>
            <person name="Kohler A."/>
            <person name="Nagy L.G."/>
            <person name="Floudas D."/>
            <person name="Copeland A."/>
            <person name="Barry K.W."/>
            <person name="Cichocki N."/>
            <person name="Veneault-Fourrey C."/>
            <person name="LaButti K."/>
            <person name="Lindquist E.A."/>
            <person name="Lipzen A."/>
            <person name="Lundell T."/>
            <person name="Morin E."/>
            <person name="Murat C."/>
            <person name="Sun H."/>
            <person name="Tunlid A."/>
            <person name="Henrissat B."/>
            <person name="Grigoriev I.V."/>
            <person name="Hibbett D.S."/>
            <person name="Martin F."/>
            <person name="Nordberg H.P."/>
            <person name="Cantor M.N."/>
            <person name="Hua S.X."/>
        </authorList>
    </citation>
    <scope>NUCLEOTIDE SEQUENCE [LARGE SCALE GENOMIC DNA]</scope>
    <source>
        <strain evidence="2 3">Zn</strain>
    </source>
</reference>
<feature type="transmembrane region" description="Helical" evidence="1">
    <location>
        <begin position="90"/>
        <end position="111"/>
    </location>
</feature>
<evidence type="ECO:0000313" key="2">
    <source>
        <dbReference type="EMBL" id="KIN08825.1"/>
    </source>
</evidence>
<keyword evidence="1" id="KW-1133">Transmembrane helix</keyword>
<feature type="transmembrane region" description="Helical" evidence="1">
    <location>
        <begin position="61"/>
        <end position="78"/>
    </location>
</feature>
<dbReference type="Proteomes" id="UP000054321">
    <property type="component" value="Unassembled WGS sequence"/>
</dbReference>
<keyword evidence="1" id="KW-0812">Transmembrane</keyword>
<proteinExistence type="predicted"/>
<dbReference type="InParanoid" id="A0A0C3I155"/>